<evidence type="ECO:0000256" key="5">
    <source>
        <dbReference type="ARBA" id="ARBA00022801"/>
    </source>
</evidence>
<sequence>EALLWSEQADPTNFETTLWPRAAVTAEILWSGNYDSTGAKRDVNEALPRLTEFRFRLVGRGIRAEPLQPLWCARTGTCDRP</sequence>
<comment type="similarity">
    <text evidence="2">Belongs to the glycosyl hydrolase 20 family.</text>
</comment>
<evidence type="ECO:0000256" key="1">
    <source>
        <dbReference type="ARBA" id="ARBA00001231"/>
    </source>
</evidence>
<dbReference type="SUPFAM" id="SSF51445">
    <property type="entry name" value="(Trans)glycosidases"/>
    <property type="match status" value="1"/>
</dbReference>
<evidence type="ECO:0000256" key="2">
    <source>
        <dbReference type="ARBA" id="ARBA00006285"/>
    </source>
</evidence>
<evidence type="ECO:0000313" key="7">
    <source>
        <dbReference type="EMBL" id="CAG8743758.1"/>
    </source>
</evidence>
<dbReference type="Pfam" id="PF00728">
    <property type="entry name" value="Glyco_hydro_20"/>
    <property type="match status" value="1"/>
</dbReference>
<dbReference type="InterPro" id="IPR015883">
    <property type="entry name" value="Glyco_hydro_20_cat"/>
</dbReference>
<proteinExistence type="inferred from homology"/>
<evidence type="ECO:0000256" key="3">
    <source>
        <dbReference type="ARBA" id="ARBA00012663"/>
    </source>
</evidence>
<organism evidence="7 8">
    <name type="scientific">Ambispora leptoticha</name>
    <dbReference type="NCBI Taxonomy" id="144679"/>
    <lineage>
        <taxon>Eukaryota</taxon>
        <taxon>Fungi</taxon>
        <taxon>Fungi incertae sedis</taxon>
        <taxon>Mucoromycota</taxon>
        <taxon>Glomeromycotina</taxon>
        <taxon>Glomeromycetes</taxon>
        <taxon>Archaeosporales</taxon>
        <taxon>Ambisporaceae</taxon>
        <taxon>Ambispora</taxon>
    </lineage>
</organism>
<keyword evidence="5" id="KW-0378">Hydrolase</keyword>
<dbReference type="GO" id="GO:0004563">
    <property type="term" value="F:beta-N-acetylhexosaminidase activity"/>
    <property type="evidence" value="ECO:0007669"/>
    <property type="project" value="UniProtKB-EC"/>
</dbReference>
<keyword evidence="8" id="KW-1185">Reference proteome</keyword>
<evidence type="ECO:0000256" key="4">
    <source>
        <dbReference type="ARBA" id="ARBA00022729"/>
    </source>
</evidence>
<comment type="catalytic activity">
    <reaction evidence="1">
        <text>Hydrolysis of terminal non-reducing N-acetyl-D-hexosamine residues in N-acetyl-beta-D-hexosaminides.</text>
        <dbReference type="EC" id="3.2.1.52"/>
    </reaction>
</comment>
<evidence type="ECO:0000259" key="6">
    <source>
        <dbReference type="Pfam" id="PF00728"/>
    </source>
</evidence>
<dbReference type="GO" id="GO:0030203">
    <property type="term" value="P:glycosaminoglycan metabolic process"/>
    <property type="evidence" value="ECO:0007669"/>
    <property type="project" value="TreeGrafter"/>
</dbReference>
<dbReference type="GO" id="GO:0005975">
    <property type="term" value="P:carbohydrate metabolic process"/>
    <property type="evidence" value="ECO:0007669"/>
    <property type="project" value="InterPro"/>
</dbReference>
<dbReference type="GO" id="GO:0016020">
    <property type="term" value="C:membrane"/>
    <property type="evidence" value="ECO:0007669"/>
    <property type="project" value="TreeGrafter"/>
</dbReference>
<dbReference type="Proteomes" id="UP000789508">
    <property type="component" value="Unassembled WGS sequence"/>
</dbReference>
<dbReference type="AlphaFoldDB" id="A0A9N9NLW4"/>
<dbReference type="EMBL" id="CAJVPS010036672">
    <property type="protein sequence ID" value="CAG8743758.1"/>
    <property type="molecule type" value="Genomic_DNA"/>
</dbReference>
<accession>A0A9N9NLW4</accession>
<keyword evidence="4" id="KW-0732">Signal</keyword>
<dbReference type="EC" id="3.2.1.52" evidence="3"/>
<feature type="non-terminal residue" evidence="7">
    <location>
        <position position="1"/>
    </location>
</feature>
<comment type="caution">
    <text evidence="7">The sequence shown here is derived from an EMBL/GenBank/DDBJ whole genome shotgun (WGS) entry which is preliminary data.</text>
</comment>
<dbReference type="OrthoDB" id="428480at2759"/>
<evidence type="ECO:0000313" key="8">
    <source>
        <dbReference type="Proteomes" id="UP000789508"/>
    </source>
</evidence>
<dbReference type="PANTHER" id="PTHR22600:SF26">
    <property type="entry name" value="BETA-N-ACETYLHEXOSAMINIDASE"/>
    <property type="match status" value="1"/>
</dbReference>
<name>A0A9N9NLW4_9GLOM</name>
<gene>
    <name evidence="7" type="ORF">ALEPTO_LOCUS13057</name>
</gene>
<protein>
    <recommendedName>
        <fullName evidence="3">beta-N-acetylhexosaminidase</fullName>
        <ecNumber evidence="3">3.2.1.52</ecNumber>
    </recommendedName>
</protein>
<dbReference type="Gene3D" id="3.20.20.80">
    <property type="entry name" value="Glycosidases"/>
    <property type="match status" value="1"/>
</dbReference>
<reference evidence="7" key="1">
    <citation type="submission" date="2021-06" db="EMBL/GenBank/DDBJ databases">
        <authorList>
            <person name="Kallberg Y."/>
            <person name="Tangrot J."/>
            <person name="Rosling A."/>
        </authorList>
    </citation>
    <scope>NUCLEOTIDE SEQUENCE</scope>
    <source>
        <strain evidence="7">FL130A</strain>
    </source>
</reference>
<dbReference type="InterPro" id="IPR017853">
    <property type="entry name" value="GH"/>
</dbReference>
<dbReference type="InterPro" id="IPR025705">
    <property type="entry name" value="Beta_hexosaminidase_sua/sub"/>
</dbReference>
<feature type="domain" description="Glycoside hydrolase family 20 catalytic" evidence="6">
    <location>
        <begin position="1"/>
        <end position="32"/>
    </location>
</feature>
<dbReference type="PANTHER" id="PTHR22600">
    <property type="entry name" value="BETA-HEXOSAMINIDASE"/>
    <property type="match status" value="1"/>
</dbReference>